<feature type="region of interest" description="Disordered" evidence="1">
    <location>
        <begin position="174"/>
        <end position="212"/>
    </location>
</feature>
<feature type="compositionally biased region" description="Basic residues" evidence="1">
    <location>
        <begin position="125"/>
        <end position="142"/>
    </location>
</feature>
<dbReference type="EMBL" id="CAXDID020000263">
    <property type="protein sequence ID" value="CAL6066659.1"/>
    <property type="molecule type" value="Genomic_DNA"/>
</dbReference>
<evidence type="ECO:0000256" key="1">
    <source>
        <dbReference type="SAM" id="MobiDB-lite"/>
    </source>
</evidence>
<evidence type="ECO:0000313" key="2">
    <source>
        <dbReference type="EMBL" id="CAI9921776.1"/>
    </source>
</evidence>
<comment type="caution">
    <text evidence="3">The sequence shown here is derived from an EMBL/GenBank/DDBJ whole genome shotgun (WGS) entry which is preliminary data.</text>
</comment>
<organism evidence="3">
    <name type="scientific">Hexamita inflata</name>
    <dbReference type="NCBI Taxonomy" id="28002"/>
    <lineage>
        <taxon>Eukaryota</taxon>
        <taxon>Metamonada</taxon>
        <taxon>Diplomonadida</taxon>
        <taxon>Hexamitidae</taxon>
        <taxon>Hexamitinae</taxon>
        <taxon>Hexamita</taxon>
    </lineage>
</organism>
<sequence>MSRSRLKIEITTSPNIQFHSSSQQSLFHFTFSAFILVHDQLGFQQREGYTNPRNLTVQKIIQGSHEQGNPLKIIPKHEDKKITQKTNNAETQPENDEKRLKQVRKRNLRRISKKRRLTKQSQRTLRSRKRKSPQSKSHKIKRPLTSSNRTQSLLKRKLKKRKRINNLSQTILSNHSQKMVKMNKKRQLTQNKKPSQSQRTKKGFFKYSQRIR</sequence>
<dbReference type="Proteomes" id="UP001642409">
    <property type="component" value="Unassembled WGS sequence"/>
</dbReference>
<keyword evidence="6" id="KW-1185">Reference proteome</keyword>
<accession>A0AA86QKM4</accession>
<proteinExistence type="predicted"/>
<gene>
    <name evidence="3" type="ORF">HINF_LOCUS41095</name>
    <name evidence="4" type="ORF">HINF_LOCUS52570</name>
    <name evidence="5" type="ORF">HINF_LOCUS68428</name>
    <name evidence="2" type="ORF">HINF_LOCUS9421</name>
</gene>
<name>A0AA86QKM4_9EUKA</name>
<dbReference type="EMBL" id="CAXDID020000486">
    <property type="protein sequence ID" value="CAL6096437.1"/>
    <property type="molecule type" value="Genomic_DNA"/>
</dbReference>
<evidence type="ECO:0000313" key="5">
    <source>
        <dbReference type="EMBL" id="CAL6096437.1"/>
    </source>
</evidence>
<feature type="compositionally biased region" description="Polar residues" evidence="1">
    <location>
        <begin position="188"/>
        <end position="198"/>
    </location>
</feature>
<feature type="region of interest" description="Disordered" evidence="1">
    <location>
        <begin position="76"/>
        <end position="156"/>
    </location>
</feature>
<dbReference type="EMBL" id="CATOUU010000839">
    <property type="protein sequence ID" value="CAI9953450.1"/>
    <property type="molecule type" value="Genomic_DNA"/>
</dbReference>
<reference evidence="3" key="1">
    <citation type="submission" date="2023-06" db="EMBL/GenBank/DDBJ databases">
        <authorList>
            <person name="Kurt Z."/>
        </authorList>
    </citation>
    <scope>NUCLEOTIDE SEQUENCE</scope>
</reference>
<evidence type="ECO:0000313" key="3">
    <source>
        <dbReference type="EMBL" id="CAI9953450.1"/>
    </source>
</evidence>
<reference evidence="4 6" key="2">
    <citation type="submission" date="2024-07" db="EMBL/GenBank/DDBJ databases">
        <authorList>
            <person name="Akdeniz Z."/>
        </authorList>
    </citation>
    <scope>NUCLEOTIDE SEQUENCE [LARGE SCALE GENOMIC DNA]</scope>
</reference>
<protein>
    <submittedName>
        <fullName evidence="4">Hypothetical_protein</fullName>
    </submittedName>
</protein>
<feature type="compositionally biased region" description="Basic residues" evidence="1">
    <location>
        <begin position="199"/>
        <end position="212"/>
    </location>
</feature>
<dbReference type="EMBL" id="CATOUU010000233">
    <property type="protein sequence ID" value="CAI9921776.1"/>
    <property type="molecule type" value="Genomic_DNA"/>
</dbReference>
<dbReference type="AlphaFoldDB" id="A0AA86QKM4"/>
<feature type="compositionally biased region" description="Basic residues" evidence="1">
    <location>
        <begin position="101"/>
        <end position="118"/>
    </location>
</feature>
<evidence type="ECO:0000313" key="4">
    <source>
        <dbReference type="EMBL" id="CAL6066659.1"/>
    </source>
</evidence>
<evidence type="ECO:0000313" key="6">
    <source>
        <dbReference type="Proteomes" id="UP001642409"/>
    </source>
</evidence>